<evidence type="ECO:0000313" key="2">
    <source>
        <dbReference type="EMBL" id="KAK7290188.1"/>
    </source>
</evidence>
<protein>
    <recommendedName>
        <fullName evidence="4">Secreted protein</fullName>
    </recommendedName>
</protein>
<feature type="signal peptide" evidence="1">
    <location>
        <begin position="1"/>
        <end position="16"/>
    </location>
</feature>
<name>A0AAN9J2D9_CROPI</name>
<reference evidence="2 3" key="1">
    <citation type="submission" date="2024-01" db="EMBL/GenBank/DDBJ databases">
        <title>The genomes of 5 underutilized Papilionoideae crops provide insights into root nodulation and disease resistanc.</title>
        <authorList>
            <person name="Yuan L."/>
        </authorList>
    </citation>
    <scope>NUCLEOTIDE SEQUENCE [LARGE SCALE GENOMIC DNA]</scope>
    <source>
        <strain evidence="2">ZHUSHIDOU_FW_LH</strain>
        <tissue evidence="2">Leaf</tissue>
    </source>
</reference>
<evidence type="ECO:0000313" key="3">
    <source>
        <dbReference type="Proteomes" id="UP001372338"/>
    </source>
</evidence>
<gene>
    <name evidence="2" type="ORF">RIF29_04426</name>
</gene>
<evidence type="ECO:0008006" key="4">
    <source>
        <dbReference type="Google" id="ProtNLM"/>
    </source>
</evidence>
<dbReference type="AlphaFoldDB" id="A0AAN9J2D9"/>
<comment type="caution">
    <text evidence="2">The sequence shown here is derived from an EMBL/GenBank/DDBJ whole genome shotgun (WGS) entry which is preliminary data.</text>
</comment>
<keyword evidence="3" id="KW-1185">Reference proteome</keyword>
<sequence>MLRFYWLFSPKHTSLALSLSLPSSVVVLQKKKKRNETKRKHQLGDTVTETRNSCRHLTLYNSLFPFSISIHSPNRKP</sequence>
<dbReference type="Proteomes" id="UP001372338">
    <property type="component" value="Unassembled WGS sequence"/>
</dbReference>
<keyword evidence="1" id="KW-0732">Signal</keyword>
<organism evidence="2 3">
    <name type="scientific">Crotalaria pallida</name>
    <name type="common">Smooth rattlebox</name>
    <name type="synonym">Crotalaria striata</name>
    <dbReference type="NCBI Taxonomy" id="3830"/>
    <lineage>
        <taxon>Eukaryota</taxon>
        <taxon>Viridiplantae</taxon>
        <taxon>Streptophyta</taxon>
        <taxon>Embryophyta</taxon>
        <taxon>Tracheophyta</taxon>
        <taxon>Spermatophyta</taxon>
        <taxon>Magnoliopsida</taxon>
        <taxon>eudicotyledons</taxon>
        <taxon>Gunneridae</taxon>
        <taxon>Pentapetalae</taxon>
        <taxon>rosids</taxon>
        <taxon>fabids</taxon>
        <taxon>Fabales</taxon>
        <taxon>Fabaceae</taxon>
        <taxon>Papilionoideae</taxon>
        <taxon>50 kb inversion clade</taxon>
        <taxon>genistoids sensu lato</taxon>
        <taxon>core genistoids</taxon>
        <taxon>Crotalarieae</taxon>
        <taxon>Crotalaria</taxon>
    </lineage>
</organism>
<dbReference type="EMBL" id="JAYWIO010000001">
    <property type="protein sequence ID" value="KAK7290188.1"/>
    <property type="molecule type" value="Genomic_DNA"/>
</dbReference>
<evidence type="ECO:0000256" key="1">
    <source>
        <dbReference type="SAM" id="SignalP"/>
    </source>
</evidence>
<accession>A0AAN9J2D9</accession>
<proteinExistence type="predicted"/>
<feature type="chain" id="PRO_5042876932" description="Secreted protein" evidence="1">
    <location>
        <begin position="17"/>
        <end position="77"/>
    </location>
</feature>